<evidence type="ECO:0000259" key="1">
    <source>
        <dbReference type="Pfam" id="PF08241"/>
    </source>
</evidence>
<evidence type="ECO:0000313" key="3">
    <source>
        <dbReference type="Proteomes" id="UP001209701"/>
    </source>
</evidence>
<dbReference type="RefSeq" id="WP_263573766.1">
    <property type="nucleotide sequence ID" value="NZ_JAJIRN010000013.1"/>
</dbReference>
<keyword evidence="3" id="KW-1185">Reference proteome</keyword>
<dbReference type="Gene3D" id="3.40.50.150">
    <property type="entry name" value="Vaccinia Virus protein VP39"/>
    <property type="match status" value="1"/>
</dbReference>
<dbReference type="InterPro" id="IPR013216">
    <property type="entry name" value="Methyltransf_11"/>
</dbReference>
<keyword evidence="2" id="KW-0489">Methyltransferase</keyword>
<accession>A0ABT2YMA0</accession>
<dbReference type="SUPFAM" id="SSF53335">
    <property type="entry name" value="S-adenosyl-L-methionine-dependent methyltransferases"/>
    <property type="match status" value="1"/>
</dbReference>
<dbReference type="GO" id="GO:0032259">
    <property type="term" value="P:methylation"/>
    <property type="evidence" value="ECO:0007669"/>
    <property type="project" value="UniProtKB-KW"/>
</dbReference>
<reference evidence="2 3" key="1">
    <citation type="submission" date="2021-11" db="EMBL/GenBank/DDBJ databases">
        <authorList>
            <person name="Liang Q."/>
            <person name="Mou H."/>
            <person name="Liu Z."/>
        </authorList>
    </citation>
    <scope>NUCLEOTIDE SEQUENCE [LARGE SCALE GENOMIC DNA]</scope>
    <source>
        <strain evidence="2 3">CHU3</strain>
    </source>
</reference>
<proteinExistence type="predicted"/>
<sequence>MQLNDLSVQFKKFHLGCGTIFIKDYLNIGWWTNLGKDTLYEAPNGVAGAVLYNHDLVEGIPAADNSLDVVYHSHLLEHLTNTEGIDFIAACYRVLKPGGILRVLVPDLGLWCENYVADNKFFFDEYRRVGLKDDKVLYPTKGAIFMGMLHNHGHKMGYDFDTLSALLTRTGFERIRRTMVQDSDLEDIAIVEPYFPLKALESLCVECYKPA</sequence>
<organism evidence="2 3">
    <name type="scientific">Roseateles oligotrophus</name>
    <dbReference type="NCBI Taxonomy" id="1769250"/>
    <lineage>
        <taxon>Bacteria</taxon>
        <taxon>Pseudomonadati</taxon>
        <taxon>Pseudomonadota</taxon>
        <taxon>Betaproteobacteria</taxon>
        <taxon>Burkholderiales</taxon>
        <taxon>Sphaerotilaceae</taxon>
        <taxon>Roseateles</taxon>
    </lineage>
</organism>
<dbReference type="EMBL" id="JAJIRN010000013">
    <property type="protein sequence ID" value="MCV2371183.1"/>
    <property type="molecule type" value="Genomic_DNA"/>
</dbReference>
<feature type="domain" description="Methyltransferase type 11" evidence="1">
    <location>
        <begin position="52"/>
        <end position="101"/>
    </location>
</feature>
<comment type="caution">
    <text evidence="2">The sequence shown here is derived from an EMBL/GenBank/DDBJ whole genome shotgun (WGS) entry which is preliminary data.</text>
</comment>
<protein>
    <submittedName>
        <fullName evidence="2">Class I SAM-dependent methyltransferase</fullName>
    </submittedName>
</protein>
<dbReference type="InterPro" id="IPR029063">
    <property type="entry name" value="SAM-dependent_MTases_sf"/>
</dbReference>
<gene>
    <name evidence="2" type="ORF">LNV07_24095</name>
</gene>
<keyword evidence="2" id="KW-0808">Transferase</keyword>
<evidence type="ECO:0000313" key="2">
    <source>
        <dbReference type="EMBL" id="MCV2371183.1"/>
    </source>
</evidence>
<dbReference type="GO" id="GO:0008168">
    <property type="term" value="F:methyltransferase activity"/>
    <property type="evidence" value="ECO:0007669"/>
    <property type="project" value="UniProtKB-KW"/>
</dbReference>
<dbReference type="Proteomes" id="UP001209701">
    <property type="component" value="Unassembled WGS sequence"/>
</dbReference>
<dbReference type="Pfam" id="PF08241">
    <property type="entry name" value="Methyltransf_11"/>
    <property type="match status" value="1"/>
</dbReference>
<name>A0ABT2YMA0_9BURK</name>